<evidence type="ECO:0000313" key="3">
    <source>
        <dbReference type="EMBL" id="OGG72046.1"/>
    </source>
</evidence>
<feature type="transmembrane region" description="Helical" evidence="1">
    <location>
        <begin position="40"/>
        <end position="57"/>
    </location>
</feature>
<feature type="transmembrane region" description="Helical" evidence="1">
    <location>
        <begin position="115"/>
        <end position="137"/>
    </location>
</feature>
<feature type="transmembrane region" description="Helical" evidence="1">
    <location>
        <begin position="149"/>
        <end position="170"/>
    </location>
</feature>
<accession>A0A1F6EEG3</accession>
<proteinExistence type="predicted"/>
<feature type="transmembrane region" description="Helical" evidence="1">
    <location>
        <begin position="78"/>
        <end position="103"/>
    </location>
</feature>
<feature type="domain" description="DUF5671" evidence="2">
    <location>
        <begin position="2"/>
        <end position="123"/>
    </location>
</feature>
<evidence type="ECO:0000256" key="1">
    <source>
        <dbReference type="SAM" id="Phobius"/>
    </source>
</evidence>
<dbReference type="Proteomes" id="UP000178392">
    <property type="component" value="Unassembled WGS sequence"/>
</dbReference>
<dbReference type="InterPro" id="IPR043728">
    <property type="entry name" value="DUF5671"/>
</dbReference>
<gene>
    <name evidence="3" type="ORF">A3E65_00195</name>
</gene>
<reference evidence="3 4" key="1">
    <citation type="journal article" date="2016" name="Nat. Commun.">
        <title>Thousands of microbial genomes shed light on interconnected biogeochemical processes in an aquifer system.</title>
        <authorList>
            <person name="Anantharaman K."/>
            <person name="Brown C.T."/>
            <person name="Hug L.A."/>
            <person name="Sharon I."/>
            <person name="Castelle C.J."/>
            <person name="Probst A.J."/>
            <person name="Thomas B.C."/>
            <person name="Singh A."/>
            <person name="Wilkins M.J."/>
            <person name="Karaoz U."/>
            <person name="Brodie E.L."/>
            <person name="Williams K.H."/>
            <person name="Hubbard S.S."/>
            <person name="Banfield J.F."/>
        </authorList>
    </citation>
    <scope>NUCLEOTIDE SEQUENCE [LARGE SCALE GENOMIC DNA]</scope>
</reference>
<dbReference type="AlphaFoldDB" id="A0A1F6EEG3"/>
<name>A0A1F6EEG3_9BACT</name>
<organism evidence="3 4">
    <name type="scientific">Candidatus Kaiserbacteria bacterium RIFCSPHIGHO2_12_FULL_56_13</name>
    <dbReference type="NCBI Taxonomy" id="1798505"/>
    <lineage>
        <taxon>Bacteria</taxon>
        <taxon>Candidatus Kaiseribacteriota</taxon>
    </lineage>
</organism>
<keyword evidence="1" id="KW-0472">Membrane</keyword>
<keyword evidence="1" id="KW-0812">Transmembrane</keyword>
<sequence>MAALYTSVFAFIALLFSYLNYAFPDPLAYYSSDPYSGGISYQMASLIVLYPIFLLLIRLIRRSIETDPTRAHIWIRRWALYLTLFIAGVTVVGDLITLIMYFFNGDVTIRFALKVLVIFVVVGATFLHFLADLRGYWERNSGKARTIGFAVGALILVSIVAGFFIVGTPWQARLYRYDEQKVSDLQNIQYQVVYYWQAKQTLPSSLEDLADPIAGYTAPSDPQTGEPYEYVVTGIRAFELCATFNAESQRDSVSFRTEAIAPSAYPAKGETDNWQHGEGRICFARTIDPERYPPLSR</sequence>
<comment type="caution">
    <text evidence="3">The sequence shown here is derived from an EMBL/GenBank/DDBJ whole genome shotgun (WGS) entry which is preliminary data.</text>
</comment>
<dbReference type="Pfam" id="PF18920">
    <property type="entry name" value="DUF5671"/>
    <property type="match status" value="1"/>
</dbReference>
<evidence type="ECO:0000313" key="4">
    <source>
        <dbReference type="Proteomes" id="UP000178392"/>
    </source>
</evidence>
<keyword evidence="1" id="KW-1133">Transmembrane helix</keyword>
<dbReference type="EMBL" id="MFLS01000026">
    <property type="protein sequence ID" value="OGG72046.1"/>
    <property type="molecule type" value="Genomic_DNA"/>
</dbReference>
<evidence type="ECO:0000259" key="2">
    <source>
        <dbReference type="Pfam" id="PF18920"/>
    </source>
</evidence>
<protein>
    <recommendedName>
        <fullName evidence="2">DUF5671 domain-containing protein</fullName>
    </recommendedName>
</protein>